<sequence>MNQTYRYPGVTPFSTAQKSLFMGREKDIEAFYQLLFVKQLVILYGKSGYGKSSLINAGIIPKLEQSLLNKAKYFQIRLYTQEKGNVLGGINNSPHDTLIKHLSNDVQELDFMLPLKAKMSEDDHFWYWIKQHQYKNKNTPIIFFFDQFEELFSYSEQEIDAFAAQIGHLLYQTLPEECRSIIEHELFQSLSHEQIDFLYEKPNIKIVFSIRADRMSLLNRLTKYLPNLLQHHYELDAISEESARMAIEKPSQIISDTFLSPNFSFESTVIDSIIKRVKNDYDGKIETAALQIICRFIEEHTVIEQQKLVITEAVLGNIKNIFKNYYQSALNKLEVTEQENVRRTLEDKFIQNNRRIPFESNHIQQEYGFSEQVLRQLEDSTLLRKERDSYGRYIYEIGHDTLIEPILEFSSKRRQEELKIKIRRRFYTISGAMFVLLGILTVIGYLYYEADSSKDEALKARDQANSLRIQATHALNQVYLQQARSLKDNIDNLERNGGIPVAKYYCDSATNILNRIDTITDLDSKREGIMLQTEISKIKNRIK</sequence>
<evidence type="ECO:0000256" key="1">
    <source>
        <dbReference type="SAM" id="Phobius"/>
    </source>
</evidence>
<dbReference type="EMBL" id="JAYFUM010000005">
    <property type="protein sequence ID" value="MEA5138241.1"/>
    <property type="molecule type" value="Genomic_DNA"/>
</dbReference>
<reference evidence="3 4" key="1">
    <citation type="submission" date="2023-12" db="EMBL/GenBank/DDBJ databases">
        <title>Novel species of the genus Arcicella isolated from rivers.</title>
        <authorList>
            <person name="Lu H."/>
        </authorList>
    </citation>
    <scope>NUCLEOTIDE SEQUENCE [LARGE SCALE GENOMIC DNA]</scope>
    <source>
        <strain evidence="3 4">KCTC 23307</strain>
    </source>
</reference>
<evidence type="ECO:0000259" key="2">
    <source>
        <dbReference type="Pfam" id="PF20703"/>
    </source>
</evidence>
<keyword evidence="1" id="KW-0812">Transmembrane</keyword>
<evidence type="ECO:0000313" key="4">
    <source>
        <dbReference type="Proteomes" id="UP001302949"/>
    </source>
</evidence>
<keyword evidence="1" id="KW-1133">Transmembrane helix</keyword>
<evidence type="ECO:0000313" key="3">
    <source>
        <dbReference type="EMBL" id="MEA5138241.1"/>
    </source>
</evidence>
<comment type="caution">
    <text evidence="3">The sequence shown here is derived from an EMBL/GenBank/DDBJ whole genome shotgun (WGS) entry which is preliminary data.</text>
</comment>
<dbReference type="Gene3D" id="3.40.50.300">
    <property type="entry name" value="P-loop containing nucleotide triphosphate hydrolases"/>
    <property type="match status" value="1"/>
</dbReference>
<dbReference type="SUPFAM" id="SSF52540">
    <property type="entry name" value="P-loop containing nucleoside triphosphate hydrolases"/>
    <property type="match status" value="1"/>
</dbReference>
<organism evidence="3 4">
    <name type="scientific">Arcicella rigui</name>
    <dbReference type="NCBI Taxonomy" id="797020"/>
    <lineage>
        <taxon>Bacteria</taxon>
        <taxon>Pseudomonadati</taxon>
        <taxon>Bacteroidota</taxon>
        <taxon>Cytophagia</taxon>
        <taxon>Cytophagales</taxon>
        <taxon>Flectobacillaceae</taxon>
        <taxon>Arcicella</taxon>
    </lineage>
</organism>
<proteinExistence type="predicted"/>
<dbReference type="InterPro" id="IPR049052">
    <property type="entry name" value="nSTAND1"/>
</dbReference>
<feature type="domain" description="Novel STAND NTPase 1" evidence="2">
    <location>
        <begin position="7"/>
        <end position="405"/>
    </location>
</feature>
<dbReference type="InterPro" id="IPR027417">
    <property type="entry name" value="P-loop_NTPase"/>
</dbReference>
<accession>A0ABU5Q5W6</accession>
<dbReference type="RefSeq" id="WP_323295410.1">
    <property type="nucleotide sequence ID" value="NZ_JAYFUM010000005.1"/>
</dbReference>
<keyword evidence="1" id="KW-0472">Membrane</keyword>
<gene>
    <name evidence="3" type="ORF">VB248_03815</name>
</gene>
<dbReference type="Pfam" id="PF20703">
    <property type="entry name" value="nSTAND1"/>
    <property type="match status" value="1"/>
</dbReference>
<dbReference type="Proteomes" id="UP001302949">
    <property type="component" value="Unassembled WGS sequence"/>
</dbReference>
<name>A0ABU5Q5W6_9BACT</name>
<protein>
    <recommendedName>
        <fullName evidence="2">Novel STAND NTPase 1 domain-containing protein</fullName>
    </recommendedName>
</protein>
<feature type="transmembrane region" description="Helical" evidence="1">
    <location>
        <begin position="426"/>
        <end position="448"/>
    </location>
</feature>
<keyword evidence="4" id="KW-1185">Reference proteome</keyword>